<geneLocation type="plasmid" evidence="2 3">
    <name>unnamed7</name>
</geneLocation>
<dbReference type="Pfam" id="PF01636">
    <property type="entry name" value="APH"/>
    <property type="match status" value="1"/>
</dbReference>
<gene>
    <name evidence="2" type="ORF">Q9313_28485</name>
</gene>
<sequence length="320" mass="35158">MNQQRPSVDKDVLASALSEIAAFLAVPVVVEREVAGVASPSHFAVDAAVRILRGDPDGPGFILKTWYDDCLAPVDVDNVFEMTLAASMIGATPAPRLRLNTSNSMLVDVPEGDWHTARLHEISAENDLHRLVELKRSLHQLPSFPVDRDVFADIERLSATVVSLALSLPDTMVEALAFARECGRAISASGVDRVPGHADGVTSNILISSDGNMKLVDFDEAGNVDPLFDLALVLNEVHPLDRAIQQSVIEAFEGSVSETSRARICAYQLADDLKWSLWGLGMDRMSSRRNVEFLKYGQWRWLRARVALASMERNEVLKNV</sequence>
<accession>A0AA50CSX0</accession>
<dbReference type="InterPro" id="IPR002575">
    <property type="entry name" value="Aminoglycoside_PTrfase"/>
</dbReference>
<dbReference type="EMBL" id="CP132309">
    <property type="protein sequence ID" value="WLS01451.1"/>
    <property type="molecule type" value="Genomic_DNA"/>
</dbReference>
<evidence type="ECO:0000259" key="1">
    <source>
        <dbReference type="Pfam" id="PF01636"/>
    </source>
</evidence>
<organism evidence="2 3">
    <name type="scientific">Shinella sumterensis</name>
    <dbReference type="NCBI Taxonomy" id="1967501"/>
    <lineage>
        <taxon>Bacteria</taxon>
        <taxon>Pseudomonadati</taxon>
        <taxon>Pseudomonadota</taxon>
        <taxon>Alphaproteobacteria</taxon>
        <taxon>Hyphomicrobiales</taxon>
        <taxon>Rhizobiaceae</taxon>
        <taxon>Shinella</taxon>
    </lineage>
</organism>
<dbReference type="Gene3D" id="3.90.1200.10">
    <property type="match status" value="1"/>
</dbReference>
<name>A0AA50CSX0_9HYPH</name>
<dbReference type="SUPFAM" id="SSF56112">
    <property type="entry name" value="Protein kinase-like (PK-like)"/>
    <property type="match status" value="1"/>
</dbReference>
<keyword evidence="3" id="KW-1185">Reference proteome</keyword>
<proteinExistence type="predicted"/>
<dbReference type="Proteomes" id="UP001234585">
    <property type="component" value="Plasmid unnamed7"/>
</dbReference>
<dbReference type="InterPro" id="IPR011009">
    <property type="entry name" value="Kinase-like_dom_sf"/>
</dbReference>
<evidence type="ECO:0000313" key="2">
    <source>
        <dbReference type="EMBL" id="WLS01451.1"/>
    </source>
</evidence>
<protein>
    <submittedName>
        <fullName evidence="2">Phosphotransferase</fullName>
    </submittedName>
</protein>
<feature type="domain" description="Aminoglycoside phosphotransferase" evidence="1">
    <location>
        <begin position="60"/>
        <end position="253"/>
    </location>
</feature>
<evidence type="ECO:0000313" key="3">
    <source>
        <dbReference type="Proteomes" id="UP001234585"/>
    </source>
</evidence>
<dbReference type="RefSeq" id="WP_306041965.1">
    <property type="nucleotide sequence ID" value="NZ_CP132309.1"/>
</dbReference>
<reference evidence="2 3" key="1">
    <citation type="submission" date="2023-08" db="EMBL/GenBank/DDBJ databases">
        <title>Pathogen: clinical or host-associated sample.</title>
        <authorList>
            <person name="Hergert J."/>
            <person name="Casey R."/>
            <person name="Wagner J."/>
            <person name="Young E.L."/>
            <person name="Oakeson K.F."/>
        </authorList>
    </citation>
    <scope>NUCLEOTIDE SEQUENCE [LARGE SCALE GENOMIC DNA]</scope>
    <source>
        <strain evidence="2 3">1760953</strain>
        <plasmid evidence="2 3">unnamed7</plasmid>
    </source>
</reference>
<keyword evidence="2" id="KW-0614">Plasmid</keyword>
<dbReference type="AlphaFoldDB" id="A0AA50CSX0"/>